<organism evidence="1 2">
    <name type="scientific">Pseudomonas umsongensis</name>
    <dbReference type="NCBI Taxonomy" id="198618"/>
    <lineage>
        <taxon>Bacteria</taxon>
        <taxon>Pseudomonadati</taxon>
        <taxon>Pseudomonadota</taxon>
        <taxon>Gammaproteobacteria</taxon>
        <taxon>Pseudomonadales</taxon>
        <taxon>Pseudomonadaceae</taxon>
        <taxon>Pseudomonas</taxon>
    </lineage>
</organism>
<sequence length="182" mass="19977">MRAVFAEQFSYSEITVFVFETYWPMGRGFIAALFVLRVLPGPTASPSTMNMKRNIQMKSVRAGHLRADLITESGKLLAFRAAPTLDYFEQPGLHCLGASDGLDKAFYLYLPQGIDSGRFHLGLSERSPMIIHVTGSSEAELYRGALELTVGGDAQFAGSFRGLDADGIEVENGSFRLEREAS</sequence>
<dbReference type="RefSeq" id="WP_168757328.1">
    <property type="nucleotide sequence ID" value="NZ_CP051487.1"/>
</dbReference>
<accession>A0AAE7DCX6</accession>
<evidence type="ECO:0000313" key="2">
    <source>
        <dbReference type="Proteomes" id="UP000501367"/>
    </source>
</evidence>
<protein>
    <submittedName>
        <fullName evidence="1">Uncharacterized protein</fullName>
    </submittedName>
</protein>
<dbReference type="GeneID" id="72193173"/>
<proteinExistence type="predicted"/>
<reference evidence="1 2" key="1">
    <citation type="submission" date="2020-04" db="EMBL/GenBank/DDBJ databases">
        <authorList>
            <person name="Yao Y."/>
            <person name="He Z."/>
        </authorList>
    </citation>
    <scope>NUCLEOTIDE SEQUENCE [LARGE SCALE GENOMIC DNA]</scope>
    <source>
        <strain evidence="1 2">CY-1</strain>
    </source>
</reference>
<gene>
    <name evidence="1" type="ORF">HGP31_06280</name>
</gene>
<name>A0AAE7DCX6_9PSED</name>
<dbReference type="Proteomes" id="UP000501367">
    <property type="component" value="Chromosome"/>
</dbReference>
<dbReference type="EMBL" id="CP051487">
    <property type="protein sequence ID" value="QJC77924.1"/>
    <property type="molecule type" value="Genomic_DNA"/>
</dbReference>
<dbReference type="AlphaFoldDB" id="A0AAE7DCX6"/>
<evidence type="ECO:0000313" key="1">
    <source>
        <dbReference type="EMBL" id="QJC77924.1"/>
    </source>
</evidence>
<dbReference type="KEGG" id="pum:HGP31_06280"/>